<dbReference type="RefSeq" id="WP_098192122.1">
    <property type="nucleotide sequence ID" value="NZ_CP023777.1"/>
</dbReference>
<sequence length="68" mass="6866">MLHCHGASSGKVAGSELTGALLGPSVTSFLATNNGGTSGKPKAYLNWMLLDEQFKLVSSGSGAEQVGV</sequence>
<dbReference type="KEGG" id="cbae:COR50_00355"/>
<dbReference type="EMBL" id="CP023777">
    <property type="protein sequence ID" value="ATL45732.1"/>
    <property type="molecule type" value="Genomic_DNA"/>
</dbReference>
<evidence type="ECO:0000313" key="2">
    <source>
        <dbReference type="Proteomes" id="UP000220133"/>
    </source>
</evidence>
<protein>
    <submittedName>
        <fullName evidence="1">Uncharacterized protein</fullName>
    </submittedName>
</protein>
<evidence type="ECO:0000313" key="1">
    <source>
        <dbReference type="EMBL" id="ATL45732.1"/>
    </source>
</evidence>
<reference evidence="1 2" key="1">
    <citation type="submission" date="2017-10" db="EMBL/GenBank/DDBJ databases">
        <title>Paenichitinophaga pekingensis gen. nov., sp. nov., isolated from activated sludge.</title>
        <authorList>
            <person name="Jin D."/>
            <person name="Kong X."/>
            <person name="Deng Y."/>
            <person name="Bai Z."/>
        </authorList>
    </citation>
    <scope>NUCLEOTIDE SEQUENCE [LARGE SCALE GENOMIC DNA]</scope>
    <source>
        <strain evidence="1 2">13</strain>
    </source>
</reference>
<name>A0A291QPC2_9BACT</name>
<proteinExistence type="predicted"/>
<dbReference type="Proteomes" id="UP000220133">
    <property type="component" value="Chromosome"/>
</dbReference>
<gene>
    <name evidence="1" type="ORF">COR50_00355</name>
</gene>
<accession>A0A291QPC2</accession>
<dbReference type="AlphaFoldDB" id="A0A291QPC2"/>
<organism evidence="1 2">
    <name type="scientific">Chitinophaga caeni</name>
    <dbReference type="NCBI Taxonomy" id="2029983"/>
    <lineage>
        <taxon>Bacteria</taxon>
        <taxon>Pseudomonadati</taxon>
        <taxon>Bacteroidota</taxon>
        <taxon>Chitinophagia</taxon>
        <taxon>Chitinophagales</taxon>
        <taxon>Chitinophagaceae</taxon>
        <taxon>Chitinophaga</taxon>
    </lineage>
</organism>
<keyword evidence="2" id="KW-1185">Reference proteome</keyword>